<dbReference type="PROSITE" id="PS50126">
    <property type="entry name" value="S1"/>
    <property type="match status" value="1"/>
</dbReference>
<sequence length="277" mass="31421">MIKTGKVQLLTVEREAPFGIFLTADGNKQEEVLLPGKEVPSGLKIGHQLEVFIYRDSKDRPIATTRRPKVQVGEMAVLRVAENTKIGAFLDWGLERDLLLPFKEQTTKVKVNNDYLVAVYTDKSDRLCATMDVYKYLDHQSPYQQNDHVKGRVIQVKDDLGAFIAVDEKYHGLIPKHELFRALQVGDVIEGRVTKVRDDGKLNISLREKAYVQMDKDSETIWNYIVKKGGRIPLNDKSDPEKIKAALGMSKNAFKRAVGRLLKQGKIKFVDEGIQKI</sequence>
<dbReference type="InterPro" id="IPR014464">
    <property type="entry name" value="CvfB_fam"/>
</dbReference>
<dbReference type="AlphaFoldDB" id="A0A8J8MJ55"/>
<dbReference type="GO" id="GO:0003676">
    <property type="term" value="F:nucleic acid binding"/>
    <property type="evidence" value="ECO:0007669"/>
    <property type="project" value="InterPro"/>
</dbReference>
<dbReference type="Pfam" id="PF13509">
    <property type="entry name" value="S1_2"/>
    <property type="match status" value="2"/>
</dbReference>
<dbReference type="Pfam" id="PF17783">
    <property type="entry name" value="WHD_CvfB"/>
    <property type="match status" value="1"/>
</dbReference>
<evidence type="ECO:0000313" key="4">
    <source>
        <dbReference type="Proteomes" id="UP000683246"/>
    </source>
</evidence>
<dbReference type="Gene3D" id="1.10.10.10">
    <property type="entry name" value="Winged helix-like DNA-binding domain superfamily/Winged helix DNA-binding domain"/>
    <property type="match status" value="1"/>
</dbReference>
<dbReference type="SMART" id="SM00316">
    <property type="entry name" value="S1"/>
    <property type="match status" value="3"/>
</dbReference>
<keyword evidence="4" id="KW-1185">Reference proteome</keyword>
<dbReference type="Proteomes" id="UP000683246">
    <property type="component" value="Chromosome"/>
</dbReference>
<dbReference type="KEGG" id="vpy:HZI73_10140"/>
<dbReference type="InterPro" id="IPR039566">
    <property type="entry name" value="CvfB_S1_st"/>
</dbReference>
<dbReference type="EMBL" id="CP058649">
    <property type="protein sequence ID" value="QUI22635.1"/>
    <property type="molecule type" value="Genomic_DNA"/>
</dbReference>
<comment type="similarity">
    <text evidence="1">Belongs to the CvfB family.</text>
</comment>
<feature type="domain" description="S1 motif" evidence="2">
    <location>
        <begin position="146"/>
        <end position="207"/>
    </location>
</feature>
<dbReference type="CDD" id="cd00164">
    <property type="entry name" value="S1_like"/>
    <property type="match status" value="1"/>
</dbReference>
<proteinExistence type="inferred from homology"/>
<organism evidence="3 4">
    <name type="scientific">Vallitalea pronyensis</name>
    <dbReference type="NCBI Taxonomy" id="1348613"/>
    <lineage>
        <taxon>Bacteria</taxon>
        <taxon>Bacillati</taxon>
        <taxon>Bacillota</taxon>
        <taxon>Clostridia</taxon>
        <taxon>Lachnospirales</taxon>
        <taxon>Vallitaleaceae</taxon>
        <taxon>Vallitalea</taxon>
    </lineage>
</organism>
<dbReference type="SUPFAM" id="SSF50249">
    <property type="entry name" value="Nucleic acid-binding proteins"/>
    <property type="match status" value="1"/>
</dbReference>
<dbReference type="InterPro" id="IPR036388">
    <property type="entry name" value="WH-like_DNA-bd_sf"/>
</dbReference>
<accession>A0A8J8MJ55</accession>
<dbReference type="PANTHER" id="PTHR37296:SF1">
    <property type="entry name" value="CONSERVED VIRULENCE FACTOR B"/>
    <property type="match status" value="1"/>
</dbReference>
<dbReference type="InterPro" id="IPR012340">
    <property type="entry name" value="NA-bd_OB-fold"/>
</dbReference>
<dbReference type="RefSeq" id="WP_212698127.1">
    <property type="nucleotide sequence ID" value="NZ_CP058649.1"/>
</dbReference>
<dbReference type="PIRSF" id="PIRSF012524">
    <property type="entry name" value="YitL_S1"/>
    <property type="match status" value="1"/>
</dbReference>
<gene>
    <name evidence="3" type="ORF">HZI73_10140</name>
</gene>
<dbReference type="InterPro" id="IPR040764">
    <property type="entry name" value="CvfB_WH"/>
</dbReference>
<dbReference type="InterPro" id="IPR048587">
    <property type="entry name" value="CvfB_S1_3rd"/>
</dbReference>
<dbReference type="PANTHER" id="PTHR37296">
    <property type="entry name" value="CONSERVED VIRULENCE FACTOR B"/>
    <property type="match status" value="1"/>
</dbReference>
<protein>
    <submittedName>
        <fullName evidence="3">S1 RNA-binding domain-containing protein</fullName>
    </submittedName>
</protein>
<reference evidence="3" key="1">
    <citation type="submission" date="2020-07" db="EMBL/GenBank/DDBJ databases">
        <title>Vallitalea pronyensis genome.</title>
        <authorList>
            <person name="Postec A."/>
        </authorList>
    </citation>
    <scope>NUCLEOTIDE SEQUENCE</scope>
    <source>
        <strain evidence="3">FatNI3</strain>
    </source>
</reference>
<name>A0A8J8MJ55_9FIRM</name>
<dbReference type="InterPro" id="IPR003029">
    <property type="entry name" value="S1_domain"/>
</dbReference>
<evidence type="ECO:0000259" key="2">
    <source>
        <dbReference type="PROSITE" id="PS50126"/>
    </source>
</evidence>
<dbReference type="Pfam" id="PF21543">
    <property type="entry name" value="CvfB_2nd"/>
    <property type="match status" value="1"/>
</dbReference>
<dbReference type="Gene3D" id="2.40.50.140">
    <property type="entry name" value="Nucleic acid-binding proteins"/>
    <property type="match status" value="2"/>
</dbReference>
<evidence type="ECO:0000313" key="3">
    <source>
        <dbReference type="EMBL" id="QUI22635.1"/>
    </source>
</evidence>
<evidence type="ECO:0000256" key="1">
    <source>
        <dbReference type="PIRNR" id="PIRNR012524"/>
    </source>
</evidence>